<evidence type="ECO:0000256" key="1">
    <source>
        <dbReference type="SAM" id="SignalP"/>
    </source>
</evidence>
<dbReference type="EMBL" id="CP067977">
    <property type="protein sequence ID" value="QQQ17362.1"/>
    <property type="molecule type" value="Genomic_DNA"/>
</dbReference>
<sequence length="138" mass="14349">MLKSLAVATAIAFFAVPAVAQDGDALIAELFTAFEAEFPNLSTVQRHNAGLAEGASSRFTFNARAGVEYTVVGLCDQNCTDVDLEVFSGSTSVGSDFLEDDVPIVMFTAERAGSYTVEITMAACSAANCRAGAKAYAG</sequence>
<protein>
    <submittedName>
        <fullName evidence="2">Uncharacterized protein</fullName>
    </submittedName>
</protein>
<gene>
    <name evidence="2" type="ORF">JIP62_08295</name>
</gene>
<keyword evidence="3" id="KW-1185">Reference proteome</keyword>
<organism evidence="2 3">
    <name type="scientific">Brevundimonas vitisensis</name>
    <dbReference type="NCBI Taxonomy" id="2800818"/>
    <lineage>
        <taxon>Bacteria</taxon>
        <taxon>Pseudomonadati</taxon>
        <taxon>Pseudomonadota</taxon>
        <taxon>Alphaproteobacteria</taxon>
        <taxon>Caulobacterales</taxon>
        <taxon>Caulobacteraceae</taxon>
        <taxon>Brevundimonas</taxon>
    </lineage>
</organism>
<proteinExistence type="predicted"/>
<feature type="signal peptide" evidence="1">
    <location>
        <begin position="1"/>
        <end position="20"/>
    </location>
</feature>
<reference evidence="2 3" key="1">
    <citation type="submission" date="2021-01" db="EMBL/GenBank/DDBJ databases">
        <title>Brevundimonas vitis sp. nov., an bacterium isolated from grape (Vitis vinifera).</title>
        <authorList>
            <person name="Jiang L."/>
            <person name="Lee J."/>
        </authorList>
    </citation>
    <scope>NUCLEOTIDE SEQUENCE [LARGE SCALE GENOMIC DNA]</scope>
    <source>
        <strain evidence="2 3">GRTSA-9</strain>
    </source>
</reference>
<keyword evidence="1" id="KW-0732">Signal</keyword>
<name>A0ABX7BIL1_9CAUL</name>
<dbReference type="RefSeq" id="WP_201101698.1">
    <property type="nucleotide sequence ID" value="NZ_CP067977.1"/>
</dbReference>
<feature type="chain" id="PRO_5046719579" evidence="1">
    <location>
        <begin position="21"/>
        <end position="138"/>
    </location>
</feature>
<evidence type="ECO:0000313" key="2">
    <source>
        <dbReference type="EMBL" id="QQQ17362.1"/>
    </source>
</evidence>
<accession>A0ABX7BIL1</accession>
<evidence type="ECO:0000313" key="3">
    <source>
        <dbReference type="Proteomes" id="UP000595448"/>
    </source>
</evidence>
<dbReference type="Proteomes" id="UP000595448">
    <property type="component" value="Chromosome"/>
</dbReference>